<evidence type="ECO:0000313" key="2">
    <source>
        <dbReference type="Proteomes" id="UP000241690"/>
    </source>
</evidence>
<sequence length="70" mass="7937">MTPVLQYEYLLVLGRGIVVPLLLCCSHMHPHIASPDYHAFCVMRQRQMTASLIRMPSLSFPLAAPLMECH</sequence>
<protein>
    <submittedName>
        <fullName evidence="1">Uncharacterized protein</fullName>
    </submittedName>
</protein>
<reference evidence="1 2" key="1">
    <citation type="submission" date="2016-07" db="EMBL/GenBank/DDBJ databases">
        <title>Multiple horizontal gene transfer events from other fungi enriched the ability of initially mycotrophic Trichoderma (Ascomycota) to feed on dead plant biomass.</title>
        <authorList>
            <consortium name="DOE Joint Genome Institute"/>
            <person name="Aerts A."/>
            <person name="Atanasova L."/>
            <person name="Chenthamara K."/>
            <person name="Zhang J."/>
            <person name="Grujic M."/>
            <person name="Henrissat B."/>
            <person name="Kuo A."/>
            <person name="Salamov A."/>
            <person name="Lipzen A."/>
            <person name="Labutti K."/>
            <person name="Barry K."/>
            <person name="Miao Y."/>
            <person name="Rahimi M.J."/>
            <person name="Shen Q."/>
            <person name="Grigoriev I.V."/>
            <person name="Kubicek C.P."/>
            <person name="Druzhinina I.S."/>
        </authorList>
    </citation>
    <scope>NUCLEOTIDE SEQUENCE [LARGE SCALE GENOMIC DNA]</scope>
    <source>
        <strain evidence="1 2">CBS 226.95</strain>
    </source>
</reference>
<dbReference type="GeneID" id="36625838"/>
<dbReference type="Proteomes" id="UP000241690">
    <property type="component" value="Unassembled WGS sequence"/>
</dbReference>
<dbReference type="RefSeq" id="XP_024775852.1">
    <property type="nucleotide sequence ID" value="XM_024917269.1"/>
</dbReference>
<accession>A0A2T4AGG1</accession>
<keyword evidence="2" id="KW-1185">Reference proteome</keyword>
<proteinExistence type="predicted"/>
<name>A0A2T4AGG1_TRIHA</name>
<dbReference type="EMBL" id="KZ679679">
    <property type="protein sequence ID" value="PTB56175.1"/>
    <property type="molecule type" value="Genomic_DNA"/>
</dbReference>
<dbReference type="AlphaFoldDB" id="A0A2T4AGG1"/>
<organism evidence="1 2">
    <name type="scientific">Trichoderma harzianum CBS 226.95</name>
    <dbReference type="NCBI Taxonomy" id="983964"/>
    <lineage>
        <taxon>Eukaryota</taxon>
        <taxon>Fungi</taxon>
        <taxon>Dikarya</taxon>
        <taxon>Ascomycota</taxon>
        <taxon>Pezizomycotina</taxon>
        <taxon>Sordariomycetes</taxon>
        <taxon>Hypocreomycetidae</taxon>
        <taxon>Hypocreales</taxon>
        <taxon>Hypocreaceae</taxon>
        <taxon>Trichoderma</taxon>
    </lineage>
</organism>
<evidence type="ECO:0000313" key="1">
    <source>
        <dbReference type="EMBL" id="PTB56175.1"/>
    </source>
</evidence>
<gene>
    <name evidence="1" type="ORF">M431DRAFT_494610</name>
</gene>